<protein>
    <submittedName>
        <fullName evidence="1">Uncharacterized protein</fullName>
    </submittedName>
</protein>
<dbReference type="Proteomes" id="UP000247483">
    <property type="component" value="Unassembled WGS sequence"/>
</dbReference>
<dbReference type="EMBL" id="QGLP01000005">
    <property type="protein sequence ID" value="PXZ04470.1"/>
    <property type="molecule type" value="Genomic_DNA"/>
</dbReference>
<name>A0A2V4DUN3_9GAMM</name>
<reference evidence="1 2" key="1">
    <citation type="submission" date="2018-05" db="EMBL/GenBank/DDBJ databases">
        <title>Reference genomes for bee gut microbiota database.</title>
        <authorList>
            <person name="Ellegaard K.M."/>
        </authorList>
    </citation>
    <scope>NUCLEOTIDE SEQUENCE [LARGE SCALE GENOMIC DNA]</scope>
    <source>
        <strain evidence="1 2">ESL0177</strain>
    </source>
</reference>
<dbReference type="RefSeq" id="WP_110423772.1">
    <property type="nucleotide sequence ID" value="NZ_QGLP01000005.1"/>
</dbReference>
<accession>A0A2V4DUN3</accession>
<organism evidence="1 2">
    <name type="scientific">Gilliamella apicola</name>
    <dbReference type="NCBI Taxonomy" id="1196095"/>
    <lineage>
        <taxon>Bacteria</taxon>
        <taxon>Pseudomonadati</taxon>
        <taxon>Pseudomonadota</taxon>
        <taxon>Gammaproteobacteria</taxon>
        <taxon>Orbales</taxon>
        <taxon>Orbaceae</taxon>
        <taxon>Gilliamella</taxon>
    </lineage>
</organism>
<sequence length="82" mass="9444">MSFKDWVGTIKKIDSNSDGYGVLKIEIARKVYVKTLNNTLSDIFHKTLLKPNTPLFDKVANMKKGQKVKFSGNLFKDKKLYF</sequence>
<evidence type="ECO:0000313" key="2">
    <source>
        <dbReference type="Proteomes" id="UP000247483"/>
    </source>
</evidence>
<proteinExistence type="predicted"/>
<comment type="caution">
    <text evidence="1">The sequence shown here is derived from an EMBL/GenBank/DDBJ whole genome shotgun (WGS) entry which is preliminary data.</text>
</comment>
<gene>
    <name evidence="1" type="ORF">DKK79_08955</name>
</gene>
<dbReference type="AlphaFoldDB" id="A0A2V4DUN3"/>
<evidence type="ECO:0000313" key="1">
    <source>
        <dbReference type="EMBL" id="PXZ04470.1"/>
    </source>
</evidence>